<feature type="compositionally biased region" description="Basic and acidic residues" evidence="1">
    <location>
        <begin position="92"/>
        <end position="102"/>
    </location>
</feature>
<evidence type="ECO:0000259" key="2">
    <source>
        <dbReference type="Pfam" id="PF21761"/>
    </source>
</evidence>
<gene>
    <name evidence="3" type="ORF">ACFP3R_10165</name>
</gene>
<dbReference type="RefSeq" id="WP_380634987.1">
    <property type="nucleotide sequence ID" value="NZ_JBHSQO010000007.1"/>
</dbReference>
<dbReference type="EMBL" id="JBHSQO010000007">
    <property type="protein sequence ID" value="MFC6089634.1"/>
    <property type="molecule type" value="Genomic_DNA"/>
</dbReference>
<dbReference type="Gene3D" id="1.10.1040.10">
    <property type="entry name" value="N-(1-d-carboxylethyl)-l-norvaline Dehydrogenase, domain 2"/>
    <property type="match status" value="1"/>
</dbReference>
<sequence>MLIRLPAGSSGPGLPAWSAGLVCRSGSADPVLLGGVCRAGSADPGSPPARSRSGHPVGTTGVPGVERRREPVRAQARPSNPSATARGSPDPRALDADEHPGDRATTTMMGATADHVVGATGAAGLDTALPGAVRSPYRRAVEAGHGRDGWTALLTVIRGRTGAAA</sequence>
<feature type="region of interest" description="Disordered" evidence="1">
    <location>
        <begin position="36"/>
        <end position="106"/>
    </location>
</feature>
<dbReference type="Pfam" id="PF21761">
    <property type="entry name" value="RedAm-like_C"/>
    <property type="match status" value="1"/>
</dbReference>
<comment type="caution">
    <text evidence="3">The sequence shown here is derived from an EMBL/GenBank/DDBJ whole genome shotgun (WGS) entry which is preliminary data.</text>
</comment>
<proteinExistence type="predicted"/>
<name>A0ABW1P215_9PSEU</name>
<evidence type="ECO:0000256" key="1">
    <source>
        <dbReference type="SAM" id="MobiDB-lite"/>
    </source>
</evidence>
<organism evidence="3 4">
    <name type="scientific">Saccharothrix lopnurensis</name>
    <dbReference type="NCBI Taxonomy" id="1670621"/>
    <lineage>
        <taxon>Bacteria</taxon>
        <taxon>Bacillati</taxon>
        <taxon>Actinomycetota</taxon>
        <taxon>Actinomycetes</taxon>
        <taxon>Pseudonocardiales</taxon>
        <taxon>Pseudonocardiaceae</taxon>
        <taxon>Saccharothrix</taxon>
    </lineage>
</organism>
<reference evidence="4" key="1">
    <citation type="journal article" date="2019" name="Int. J. Syst. Evol. Microbiol.">
        <title>The Global Catalogue of Microorganisms (GCM) 10K type strain sequencing project: providing services to taxonomists for standard genome sequencing and annotation.</title>
        <authorList>
            <consortium name="The Broad Institute Genomics Platform"/>
            <consortium name="The Broad Institute Genome Sequencing Center for Infectious Disease"/>
            <person name="Wu L."/>
            <person name="Ma J."/>
        </authorList>
    </citation>
    <scope>NUCLEOTIDE SEQUENCE [LARGE SCALE GENOMIC DNA]</scope>
    <source>
        <strain evidence="4">CGMCC 4.7246</strain>
    </source>
</reference>
<keyword evidence="4" id="KW-1185">Reference proteome</keyword>
<dbReference type="InterPro" id="IPR048666">
    <property type="entry name" value="RedAm-like_C"/>
</dbReference>
<dbReference type="Proteomes" id="UP001596220">
    <property type="component" value="Unassembled WGS sequence"/>
</dbReference>
<feature type="domain" description="NADPH-dependent reductive aminase-like C-terminal" evidence="2">
    <location>
        <begin position="93"/>
        <end position="158"/>
    </location>
</feature>
<evidence type="ECO:0000313" key="4">
    <source>
        <dbReference type="Proteomes" id="UP001596220"/>
    </source>
</evidence>
<evidence type="ECO:0000313" key="3">
    <source>
        <dbReference type="EMBL" id="MFC6089634.1"/>
    </source>
</evidence>
<dbReference type="InterPro" id="IPR013328">
    <property type="entry name" value="6PGD_dom2"/>
</dbReference>
<accession>A0ABW1P215</accession>
<protein>
    <recommendedName>
        <fullName evidence="2">NADPH-dependent reductive aminase-like C-terminal domain-containing protein</fullName>
    </recommendedName>
</protein>